<feature type="domain" description="LXG" evidence="4">
    <location>
        <begin position="2"/>
        <end position="236"/>
    </location>
</feature>
<organism evidence="5 6">
    <name type="scientific">Fictibacillus barbaricus</name>
    <dbReference type="NCBI Taxonomy" id="182136"/>
    <lineage>
        <taxon>Bacteria</taxon>
        <taxon>Bacillati</taxon>
        <taxon>Bacillota</taxon>
        <taxon>Bacilli</taxon>
        <taxon>Bacillales</taxon>
        <taxon>Fictibacillaceae</taxon>
        <taxon>Fictibacillus</taxon>
    </lineage>
</organism>
<protein>
    <submittedName>
        <fullName evidence="5">Ribonuclease YeeF family protein</fullName>
    </submittedName>
</protein>
<keyword evidence="6" id="KW-1185">Reference proteome</keyword>
<proteinExistence type="inferred from homology"/>
<evidence type="ECO:0000256" key="2">
    <source>
        <dbReference type="ARBA" id="ARBA00022525"/>
    </source>
</evidence>
<evidence type="ECO:0000259" key="4">
    <source>
        <dbReference type="PROSITE" id="PS51756"/>
    </source>
</evidence>
<comment type="subcellular location">
    <subcellularLocation>
        <location evidence="1">Secreted</location>
    </subcellularLocation>
</comment>
<evidence type="ECO:0000313" key="5">
    <source>
        <dbReference type="EMBL" id="MBN3544325.1"/>
    </source>
</evidence>
<reference evidence="5 6" key="1">
    <citation type="submission" date="2021-01" db="EMBL/GenBank/DDBJ databases">
        <title>Genome Sequencing of Type Strains.</title>
        <authorList>
            <person name="Lemaire J.F."/>
            <person name="Inderbitzin P."/>
            <person name="Collins S.B."/>
            <person name="Wespe N."/>
            <person name="Knight-Connoni V."/>
        </authorList>
    </citation>
    <scope>NUCLEOTIDE SEQUENCE [LARGE SCALE GENOMIC DNA]</scope>
    <source>
        <strain evidence="5 6">DSM 14730</strain>
    </source>
</reference>
<evidence type="ECO:0000256" key="1">
    <source>
        <dbReference type="ARBA" id="ARBA00004613"/>
    </source>
</evidence>
<dbReference type="Pfam" id="PF14449">
    <property type="entry name" value="PT-TG"/>
    <property type="match status" value="1"/>
</dbReference>
<dbReference type="PANTHER" id="PTHR34976">
    <property type="entry name" value="RIBONUCLEASE YQCG-RELATED"/>
    <property type="match status" value="1"/>
</dbReference>
<dbReference type="Proteomes" id="UP001319060">
    <property type="component" value="Unassembled WGS sequence"/>
</dbReference>
<sequence length="714" mass="79795">MGSKVLEASTLKAATGERAHQYERLREQFQTLKKEFAKIVDDSDFQGNGAEAIKGFYQGQIDVVDAWIQLIDINVAFFKGIPGDTEDADLSGDTVVQVPFLEENVERAGRMAKDMVADQQDALQQIFSDISDLVSLSVFSKDAFDDQMDKAERSRAKTVEKVNELDKKLTDEYAISQGQEQYIYALFAQLMEATRQGETISPLYFNAEAYHNSEVYKAITKVRSENTEYITLKKDQKEAREIQRKMEEMENRPWYEKTWDTVCTFTGEVTGYYDSIRATTGVDPVTGRKLSEAERITAGAMAAAGFIPVIGWAGRAVKGGSAIYKTVRAANAADHMLDSYKTAQGLSRLQKAEYGIYGLVSANGFSEYFTGKDMFGNELTEEQRNQSLFNAFAIAGVGSAGYALDRMDVGKMLQNKFPYSTQYAKQQAGKAQELFKTIRTNVGNMRIPVNIRVEKLVTAAGHTVRTVVPETKTAKELMQQASVTKSSRKDINTHAEHKLSNEPPQRHGFDDELDAILNNLGMTRTEFDTLRLTPAEGLIDGEVKKLIDIRNSVKVVTKDTLLQKTLTITDMENYLTGKYTQIGGYVAKAEDVLNIKKYDDVVESLRLDYFDSNGNRPFPDNGDSFAVIKYKTDNANEIDIPYSSKFNGDNSDGPPCTGNGFTGARNGRVIPEWKCKGYFDPQDGAEIYKIKNGIEELVGVYDSDLKRFIRVKSE</sequence>
<gene>
    <name evidence="5" type="ORF">JYA64_03345</name>
</gene>
<dbReference type="EMBL" id="JAFHKS010000041">
    <property type="protein sequence ID" value="MBN3544325.1"/>
    <property type="molecule type" value="Genomic_DNA"/>
</dbReference>
<evidence type="ECO:0000313" key="6">
    <source>
        <dbReference type="Proteomes" id="UP001319060"/>
    </source>
</evidence>
<dbReference type="Pfam" id="PF04740">
    <property type="entry name" value="LXG"/>
    <property type="match status" value="1"/>
</dbReference>
<name>A0ABS2ZC60_9BACL</name>
<dbReference type="PROSITE" id="PS51756">
    <property type="entry name" value="LXG"/>
    <property type="match status" value="1"/>
</dbReference>
<dbReference type="InterPro" id="IPR006829">
    <property type="entry name" value="LXG_dom"/>
</dbReference>
<keyword evidence="2" id="KW-0964">Secreted</keyword>
<dbReference type="PANTHER" id="PTHR34976:SF2">
    <property type="entry name" value="TYPE VII SECRETION SYSTEM PROTEIN ESSD"/>
    <property type="match status" value="1"/>
</dbReference>
<comment type="caution">
    <text evidence="5">The sequence shown here is derived from an EMBL/GenBank/DDBJ whole genome shotgun (WGS) entry which is preliminary data.</text>
</comment>
<dbReference type="InterPro" id="IPR027797">
    <property type="entry name" value="PT-TG_dom"/>
</dbReference>
<dbReference type="RefSeq" id="WP_188404100.1">
    <property type="nucleotide sequence ID" value="NZ_BMCE01000003.1"/>
</dbReference>
<evidence type="ECO:0000256" key="3">
    <source>
        <dbReference type="ARBA" id="ARBA00034117"/>
    </source>
</evidence>
<comment type="similarity">
    <text evidence="3">In the N-terminal section; belongs to the LXG family.</text>
</comment>
<dbReference type="InterPro" id="IPR051768">
    <property type="entry name" value="Bact_secretion_toxin"/>
</dbReference>
<accession>A0ABS2ZC60</accession>